<proteinExistence type="predicted"/>
<dbReference type="Proteomes" id="UP000038802">
    <property type="component" value="Unassembled WGS sequence"/>
</dbReference>
<gene>
    <name evidence="2" type="ORF">ERS007703_02079</name>
    <name evidence="1" type="ORF">ERS027659_03076</name>
</gene>
<evidence type="ECO:0000313" key="3">
    <source>
        <dbReference type="Proteomes" id="UP000038802"/>
    </source>
</evidence>
<accession>A0A0T9DSY7</accession>
<evidence type="ECO:0000313" key="2">
    <source>
        <dbReference type="EMBL" id="COV80200.1"/>
    </source>
</evidence>
<dbReference type="EMBL" id="CSAE01000207">
    <property type="protein sequence ID" value="COV80200.1"/>
    <property type="molecule type" value="Genomic_DNA"/>
</dbReference>
<protein>
    <submittedName>
        <fullName evidence="2">Uncharacterized protein</fullName>
    </submittedName>
</protein>
<sequence length="140" mass="15152">MSDRLAESLALFHIRDDVVEHGVRGTDRQRRPTQPGQRKRLGIVVVAGFVLAQPGVKRDRHPAEFDLAQRRAANPHARIRLDGQAAGRGLDNEQCGLAAQLRADNKQLGVGGGRDQRLHAVEPVTGRGAHRGGLQPGGIE</sequence>
<organism evidence="2 3">
    <name type="scientific">Mycobacterium tuberculosis</name>
    <dbReference type="NCBI Taxonomy" id="1773"/>
    <lineage>
        <taxon>Bacteria</taxon>
        <taxon>Bacillati</taxon>
        <taxon>Actinomycetota</taxon>
        <taxon>Actinomycetes</taxon>
        <taxon>Mycobacteriales</taxon>
        <taxon>Mycobacteriaceae</taxon>
        <taxon>Mycobacterium</taxon>
        <taxon>Mycobacterium tuberculosis complex</taxon>
    </lineage>
</organism>
<name>A0A0T9DSY7_MYCTX</name>
<dbReference type="Proteomes" id="UP000050164">
    <property type="component" value="Unassembled WGS sequence"/>
</dbReference>
<dbReference type="EMBL" id="CNFT01000833">
    <property type="protein sequence ID" value="CKS41975.1"/>
    <property type="molecule type" value="Genomic_DNA"/>
</dbReference>
<reference evidence="2" key="1">
    <citation type="submission" date="2015-03" db="EMBL/GenBank/DDBJ databases">
        <authorList>
            <person name="Murphy D."/>
        </authorList>
    </citation>
    <scope>NUCLEOTIDE SEQUENCE [LARGE SCALE GENOMIC DNA]</scope>
    <source>
        <strain evidence="2">K00500041</strain>
    </source>
</reference>
<reference evidence="3 4" key="2">
    <citation type="submission" date="2015-03" db="EMBL/GenBank/DDBJ databases">
        <authorList>
            <consortium name="Pathogen Informatics"/>
        </authorList>
    </citation>
    <scope>NUCLEOTIDE SEQUENCE [LARGE SCALE GENOMIC DNA]</scope>
    <source>
        <strain evidence="1 4">Bir 185</strain>
        <strain evidence="3">K00500041</strain>
    </source>
</reference>
<evidence type="ECO:0000313" key="4">
    <source>
        <dbReference type="Proteomes" id="UP000050164"/>
    </source>
</evidence>
<dbReference type="AlphaFoldDB" id="A0A0T9DSY7"/>
<evidence type="ECO:0000313" key="1">
    <source>
        <dbReference type="EMBL" id="CKS41975.1"/>
    </source>
</evidence>